<dbReference type="EMBL" id="CP017243">
    <property type="protein sequence ID" value="APO77330.1"/>
    <property type="molecule type" value="Genomic_DNA"/>
</dbReference>
<dbReference type="RefSeq" id="WP_018247131.1">
    <property type="nucleotide sequence ID" value="NZ_CP017243.1"/>
</dbReference>
<gene>
    <name evidence="1" type="ORF">AM571_PB00032</name>
</gene>
<dbReference type="AlphaFoldDB" id="A0A1L5PB78"/>
<evidence type="ECO:0000313" key="1">
    <source>
        <dbReference type="EMBL" id="APO77330.1"/>
    </source>
</evidence>
<organism evidence="1">
    <name type="scientific">Rhizobium etli 8C-3</name>
    <dbReference type="NCBI Taxonomy" id="538025"/>
    <lineage>
        <taxon>Bacteria</taxon>
        <taxon>Pseudomonadati</taxon>
        <taxon>Pseudomonadota</taxon>
        <taxon>Alphaproteobacteria</taxon>
        <taxon>Hyphomicrobiales</taxon>
        <taxon>Rhizobiaceae</taxon>
        <taxon>Rhizobium/Agrobacterium group</taxon>
        <taxon>Rhizobium</taxon>
    </lineage>
</organism>
<geneLocation type="plasmid" evidence="1">
    <name>pRsp8C3b</name>
</geneLocation>
<dbReference type="Proteomes" id="UP000185109">
    <property type="component" value="Plasmid pRsp8C3b"/>
</dbReference>
<protein>
    <recommendedName>
        <fullName evidence="2">PIN domain-containing protein</fullName>
    </recommendedName>
</protein>
<evidence type="ECO:0008006" key="2">
    <source>
        <dbReference type="Google" id="ProtNLM"/>
    </source>
</evidence>
<accession>A0A1L5PB78</accession>
<proteinExistence type="predicted"/>
<keyword evidence="1" id="KW-0614">Plasmid</keyword>
<reference evidence="1" key="1">
    <citation type="submission" date="2016-09" db="EMBL/GenBank/DDBJ databases">
        <title>The complete genome sequences of Rhizobium gallicum, symbiovars gallicum and phaseoli, symbionts associated to common bean (Phaseolus vulgaris).</title>
        <authorList>
            <person name="Bustos P."/>
            <person name="Santamaria R.I."/>
            <person name="Perez-Carrascal O.M."/>
            <person name="Juarez S."/>
            <person name="Lozano L."/>
            <person name="Martinez-Flores I."/>
            <person name="Martinez-Romero E."/>
            <person name="Cevallos M."/>
            <person name="Romero D."/>
            <person name="Davila G."/>
            <person name="Gonzalez V."/>
        </authorList>
    </citation>
    <scope>NUCLEOTIDE SEQUENCE [LARGE SCALE GENOMIC DNA]</scope>
    <source>
        <strain evidence="1">8C-3</strain>
        <plasmid evidence="1">pRsp8C3b</plasmid>
    </source>
</reference>
<sequence length="369" mass="41708">MTVHTFKSSSSSPEIIKINKGLIRENYRNRRQTNVMVDTNILLTIEIAYNGSQRHKDLKDAGIVDLARLIETTSKYGVFISPAAAYQELPPGRRAPVEAAFERFCRDYLPKFRDDPNSVKVPFAGESFEPEAFSALSPERQTTIACSYASLLALNIIYRLEALDGFEKFTLYIDYCEEVLNLISLKELSIARYVFAPEKGMTDVVRTRKSATVNNFTKLKKGGAKGLTRVQELHRIALNGANDLKLISAADIVNNSREQFMFGVIEHDVWIATRDEKLYEFCRACPGFVGWGAGGPLARFVDTHADIKGTRYWKDTIDLQQQRLEARYATVDRAKEMDDIVAAAFNIEADLLDDRAIGYFSKRSWRSQG</sequence>
<name>A0A1L5PB78_RHIET</name>